<feature type="domain" description="Polymerase nucleotidyl transferase" evidence="1">
    <location>
        <begin position="44"/>
        <end position="81"/>
    </location>
</feature>
<dbReference type="InterPro" id="IPR002934">
    <property type="entry name" value="Polymerase_NTP_transf_dom"/>
</dbReference>
<organism evidence="2">
    <name type="scientific">marine sediment metagenome</name>
    <dbReference type="NCBI Taxonomy" id="412755"/>
    <lineage>
        <taxon>unclassified sequences</taxon>
        <taxon>metagenomes</taxon>
        <taxon>ecological metagenomes</taxon>
    </lineage>
</organism>
<dbReference type="GO" id="GO:0016779">
    <property type="term" value="F:nucleotidyltransferase activity"/>
    <property type="evidence" value="ECO:0007669"/>
    <property type="project" value="InterPro"/>
</dbReference>
<comment type="caution">
    <text evidence="2">The sequence shown here is derived from an EMBL/GenBank/DDBJ whole genome shotgun (WGS) entry which is preliminary data.</text>
</comment>
<dbReference type="SUPFAM" id="SSF81301">
    <property type="entry name" value="Nucleotidyltransferase"/>
    <property type="match status" value="1"/>
</dbReference>
<dbReference type="Pfam" id="PF01909">
    <property type="entry name" value="NTP_transf_2"/>
    <property type="match status" value="1"/>
</dbReference>
<evidence type="ECO:0000259" key="1">
    <source>
        <dbReference type="Pfam" id="PF01909"/>
    </source>
</evidence>
<name>A0A0F9QG62_9ZZZZ</name>
<evidence type="ECO:0000313" key="2">
    <source>
        <dbReference type="EMBL" id="KKN35982.1"/>
    </source>
</evidence>
<sequence length="234" mass="26915">MRESKILREHNSSITYSKYNWSLLKKKRANAKKLLEMFVKEGLNPALYGSIARGDVHESSDIDIVFTQKVPSFQIEYILNKRGYENYFREILMATPLDSIKLYIYISELESITIPISNLSKKGMEFYTFGGKITLKDIETETRVAGIDKRLVLIKPNQYGHEENSIIGNEALAAKIVGVGIDTVNERKKVLLRREKLGRTGVFLRRKLTMNESTENVLKELAKKKSIIRKKLNK</sequence>
<dbReference type="InterPro" id="IPR043519">
    <property type="entry name" value="NT_sf"/>
</dbReference>
<dbReference type="InterPro" id="IPR009185">
    <property type="entry name" value="Nucleotidl_trans"/>
</dbReference>
<dbReference type="AlphaFoldDB" id="A0A0F9QG62"/>
<accession>A0A0F9QG62</accession>
<proteinExistence type="predicted"/>
<dbReference type="EMBL" id="LAZR01001996">
    <property type="protein sequence ID" value="KKN35982.1"/>
    <property type="molecule type" value="Genomic_DNA"/>
</dbReference>
<gene>
    <name evidence="2" type="ORF">LCGC14_0778200</name>
</gene>
<dbReference type="CDD" id="cd05403">
    <property type="entry name" value="NT_KNTase_like"/>
    <property type="match status" value="1"/>
</dbReference>
<dbReference type="Gene3D" id="3.30.460.10">
    <property type="entry name" value="Beta Polymerase, domain 2"/>
    <property type="match status" value="1"/>
</dbReference>
<dbReference type="PIRSF" id="PIRSF005928">
    <property type="entry name" value="Nucleotidltrnsf"/>
    <property type="match status" value="1"/>
</dbReference>
<reference evidence="2" key="1">
    <citation type="journal article" date="2015" name="Nature">
        <title>Complex archaea that bridge the gap between prokaryotes and eukaryotes.</title>
        <authorList>
            <person name="Spang A."/>
            <person name="Saw J.H."/>
            <person name="Jorgensen S.L."/>
            <person name="Zaremba-Niedzwiedzka K."/>
            <person name="Martijn J."/>
            <person name="Lind A.E."/>
            <person name="van Eijk R."/>
            <person name="Schleper C."/>
            <person name="Guy L."/>
            <person name="Ettema T.J."/>
        </authorList>
    </citation>
    <scope>NUCLEOTIDE SEQUENCE</scope>
</reference>
<protein>
    <recommendedName>
        <fullName evidence="1">Polymerase nucleotidyl transferase domain-containing protein</fullName>
    </recommendedName>
</protein>